<dbReference type="Pfam" id="PF01648">
    <property type="entry name" value="ACPS"/>
    <property type="match status" value="1"/>
</dbReference>
<dbReference type="AlphaFoldDB" id="A0A1T4VAV4"/>
<feature type="binding site" evidence="13">
    <location>
        <position position="133"/>
    </location>
    <ligand>
        <name>Mg(2+)</name>
        <dbReference type="ChEBI" id="CHEBI:18420"/>
    </ligand>
</feature>
<protein>
    <recommendedName>
        <fullName evidence="5">Enterobactin synthase component D</fullName>
    </recommendedName>
    <alternativeName>
        <fullName evidence="8">4'-phosphopantetheinyl transferase EntD</fullName>
    </alternativeName>
    <alternativeName>
        <fullName evidence="9">Enterochelin synthase D</fullName>
    </alternativeName>
</protein>
<dbReference type="UniPathway" id="UPA00017"/>
<keyword evidence="13" id="KW-0460">Magnesium</keyword>
<feature type="domain" description="4'-phosphopantetheinyl transferase" evidence="14">
    <location>
        <begin position="130"/>
        <end position="210"/>
    </location>
</feature>
<dbReference type="InterPro" id="IPR008278">
    <property type="entry name" value="4-PPantetheinyl_Trfase_dom"/>
</dbReference>
<evidence type="ECO:0000259" key="15">
    <source>
        <dbReference type="Pfam" id="PF17837"/>
    </source>
</evidence>
<name>A0A1T4VAV4_9GAMM</name>
<dbReference type="PANTHER" id="PTHR38096:SF1">
    <property type="entry name" value="ENTEROBACTIN SYNTHASE COMPONENT D"/>
    <property type="match status" value="1"/>
</dbReference>
<feature type="binding site" evidence="12">
    <location>
        <begin position="111"/>
        <end position="112"/>
    </location>
    <ligand>
        <name>CoA</name>
        <dbReference type="ChEBI" id="CHEBI:57287"/>
    </ligand>
</feature>
<dbReference type="GO" id="GO:0009366">
    <property type="term" value="C:enterobactin synthetase complex"/>
    <property type="evidence" value="ECO:0007669"/>
    <property type="project" value="InterPro"/>
</dbReference>
<dbReference type="OrthoDB" id="8210607at2"/>
<comment type="catalytic activity">
    <reaction evidence="11">
        <text>apo-[peptidyl-carrier protein] + CoA = holo-[peptidyl-carrier protein] + adenosine 3',5'-bisphosphate + H(+)</text>
        <dbReference type="Rhea" id="RHEA:46228"/>
        <dbReference type="Rhea" id="RHEA-COMP:11479"/>
        <dbReference type="Rhea" id="RHEA-COMP:11480"/>
        <dbReference type="ChEBI" id="CHEBI:15378"/>
        <dbReference type="ChEBI" id="CHEBI:29999"/>
        <dbReference type="ChEBI" id="CHEBI:57287"/>
        <dbReference type="ChEBI" id="CHEBI:58343"/>
        <dbReference type="ChEBI" id="CHEBI:64479"/>
    </reaction>
</comment>
<comment type="similarity">
    <text evidence="3">Belongs to the P-Pant transferase superfamily. EntD family.</text>
</comment>
<evidence type="ECO:0000256" key="8">
    <source>
        <dbReference type="ARBA" id="ARBA00029894"/>
    </source>
</evidence>
<dbReference type="Proteomes" id="UP000190162">
    <property type="component" value="Unassembled WGS sequence"/>
</dbReference>
<dbReference type="InterPro" id="IPR037143">
    <property type="entry name" value="4-PPantetheinyl_Trfase_dom_sf"/>
</dbReference>
<comment type="pathway">
    <text evidence="2">Siderophore biosynthesis; enterobactin biosynthesis.</text>
</comment>
<gene>
    <name evidence="16" type="ORF">SAMN02745132_03568</name>
</gene>
<comment type="subunit">
    <text evidence="4">EntB, EntD, EntE, and EntF form a multienzyme complex called enterobactin synthase.</text>
</comment>
<evidence type="ECO:0000256" key="6">
    <source>
        <dbReference type="ARBA" id="ARBA00022679"/>
    </source>
</evidence>
<feature type="binding site" evidence="12">
    <location>
        <position position="75"/>
    </location>
    <ligand>
        <name>CoA</name>
        <dbReference type="ChEBI" id="CHEBI:57287"/>
    </ligand>
</feature>
<feature type="binding site" evidence="13">
    <location>
        <position position="134"/>
    </location>
    <ligand>
        <name>Mg(2+)</name>
        <dbReference type="ChEBI" id="CHEBI:18420"/>
    </ligand>
</feature>
<dbReference type="EMBL" id="FUXU01000059">
    <property type="protein sequence ID" value="SKA62089.1"/>
    <property type="molecule type" value="Genomic_DNA"/>
</dbReference>
<dbReference type="GO" id="GO:0005886">
    <property type="term" value="C:plasma membrane"/>
    <property type="evidence" value="ECO:0007669"/>
    <property type="project" value="TreeGrafter"/>
</dbReference>
<reference evidence="17" key="1">
    <citation type="submission" date="2017-02" db="EMBL/GenBank/DDBJ databases">
        <authorList>
            <person name="Varghese N."/>
            <person name="Submissions S."/>
        </authorList>
    </citation>
    <scope>NUCLEOTIDE SEQUENCE [LARGE SCALE GENOMIC DNA]</scope>
    <source>
        <strain evidence="17">DSM 22720</strain>
    </source>
</reference>
<feature type="binding site" evidence="12">
    <location>
        <position position="132"/>
    </location>
    <ligand>
        <name>CoA</name>
        <dbReference type="ChEBI" id="CHEBI:57287"/>
    </ligand>
</feature>
<organism evidence="16 17">
    <name type="scientific">Enterovibrio nigricans DSM 22720</name>
    <dbReference type="NCBI Taxonomy" id="1121868"/>
    <lineage>
        <taxon>Bacteria</taxon>
        <taxon>Pseudomonadati</taxon>
        <taxon>Pseudomonadota</taxon>
        <taxon>Gammaproteobacteria</taxon>
        <taxon>Vibrionales</taxon>
        <taxon>Vibrionaceae</taxon>
        <taxon>Enterovibrio</taxon>
    </lineage>
</organism>
<comment type="function">
    <text evidence="1">Involved in the biosynthesis of the siderophore enterobactin (enterochelin), which is a macrocyclic trimeric lactone of N-(2,3-dihydroxybenzoyl)-serine. The serine trilactone serves as a scaffolding for the three catechol functionalities that provide hexadentate coordination for the tightly ligated iron(2+) atoms. Plays an essential role in the assembly of the enterobactin by catalyzing the transfer of the 4'-phosphopantetheine (Ppant) moiety from coenzyme A to the apo-domains of both EntB (ArCP domain) and EntF (PCP domain) to yield their holo-forms which make them competent for the activation of 2,3-dihydroxybenzoate (DHB) and L-serine, respectively.</text>
</comment>
<dbReference type="RefSeq" id="WP_078753762.1">
    <property type="nucleotide sequence ID" value="NZ_FUXU01000059.1"/>
</dbReference>
<feature type="binding site" evidence="12">
    <location>
        <position position="181"/>
    </location>
    <ligand>
        <name>CoA</name>
        <dbReference type="ChEBI" id="CHEBI:57287"/>
    </ligand>
</feature>
<dbReference type="SUPFAM" id="SSF56214">
    <property type="entry name" value="4'-phosphopantetheinyl transferase"/>
    <property type="match status" value="1"/>
</dbReference>
<feature type="binding site" evidence="13">
    <location>
        <position position="132"/>
    </location>
    <ligand>
        <name>Mg(2+)</name>
        <dbReference type="ChEBI" id="CHEBI:18420"/>
    </ligand>
</feature>
<accession>A0A1T4VAV4</accession>
<comment type="catalytic activity">
    <reaction evidence="10">
        <text>apo-[aryl-carrier protein] + CoA = holo-[aryl-carrier protein] + adenosine 3',5'-bisphosphate + H(+)</text>
        <dbReference type="Rhea" id="RHEA:48404"/>
        <dbReference type="Rhea" id="RHEA-COMP:15903"/>
        <dbReference type="Rhea" id="RHEA-COMP:17557"/>
        <dbReference type="ChEBI" id="CHEBI:15378"/>
        <dbReference type="ChEBI" id="CHEBI:29999"/>
        <dbReference type="ChEBI" id="CHEBI:57287"/>
        <dbReference type="ChEBI" id="CHEBI:58343"/>
        <dbReference type="ChEBI" id="CHEBI:64479"/>
    </reaction>
</comment>
<evidence type="ECO:0000256" key="7">
    <source>
        <dbReference type="ARBA" id="ARBA00023191"/>
    </source>
</evidence>
<keyword evidence="6" id="KW-0808">Transferase</keyword>
<dbReference type="Pfam" id="PF17837">
    <property type="entry name" value="4PPT_N"/>
    <property type="match status" value="1"/>
</dbReference>
<dbReference type="PRINTS" id="PR01399">
    <property type="entry name" value="ENTSNTHTASED"/>
</dbReference>
<evidence type="ECO:0000256" key="3">
    <source>
        <dbReference type="ARBA" id="ARBA00008342"/>
    </source>
</evidence>
<evidence type="ECO:0000313" key="16">
    <source>
        <dbReference type="EMBL" id="SKA62089.1"/>
    </source>
</evidence>
<evidence type="ECO:0000256" key="13">
    <source>
        <dbReference type="PIRSR" id="PIRSR603542-2"/>
    </source>
</evidence>
<evidence type="ECO:0000256" key="2">
    <source>
        <dbReference type="ARBA" id="ARBA00004993"/>
    </source>
</evidence>
<evidence type="ECO:0000256" key="9">
    <source>
        <dbReference type="ARBA" id="ARBA00031996"/>
    </source>
</evidence>
<feature type="binding site" evidence="12">
    <location>
        <position position="177"/>
    </location>
    <ligand>
        <name>CoA</name>
        <dbReference type="ChEBI" id="CHEBI:57287"/>
    </ligand>
</feature>
<sequence>MFQEFNHVFSTQESQTGYLDRLSLASNSAGTCWLASCSFQLERYEPRLYAELDIKLNDDIRSSVPKRQAEFLAGRYLAKTLLQSASSFDGEIKVGLNRQPTWPNGWIGSISHTDDRALVLGHCGQKKFAGIDIENVIPFSTCKDIATSIHSNEELALFVEQGIAENIATTLIFSAKESLFKATYPYIGYYFGFESAKVITLDVSKGYLILSLDHGIASKAKIPLVYPCHYVDDTHSVTTMILA</sequence>
<evidence type="ECO:0000313" key="17">
    <source>
        <dbReference type="Proteomes" id="UP000190162"/>
    </source>
</evidence>
<dbReference type="InterPro" id="IPR041354">
    <property type="entry name" value="4PPT_N"/>
</dbReference>
<comment type="cofactor">
    <cofactor evidence="13">
        <name>Mg(2+)</name>
        <dbReference type="ChEBI" id="CHEBI:18420"/>
    </cofactor>
</comment>
<evidence type="ECO:0000256" key="10">
    <source>
        <dbReference type="ARBA" id="ARBA00049176"/>
    </source>
</evidence>
<dbReference type="GO" id="GO:0009239">
    <property type="term" value="P:enterobactin biosynthetic process"/>
    <property type="evidence" value="ECO:0007669"/>
    <property type="project" value="UniProtKB-UniPathway"/>
</dbReference>
<evidence type="ECO:0000259" key="14">
    <source>
        <dbReference type="Pfam" id="PF01648"/>
    </source>
</evidence>
<dbReference type="GO" id="GO:0000287">
    <property type="term" value="F:magnesium ion binding"/>
    <property type="evidence" value="ECO:0007669"/>
    <property type="project" value="InterPro"/>
</dbReference>
<dbReference type="PANTHER" id="PTHR38096">
    <property type="entry name" value="ENTEROBACTIN SYNTHASE COMPONENT D"/>
    <property type="match status" value="1"/>
</dbReference>
<dbReference type="GO" id="GO:0008897">
    <property type="term" value="F:holo-[acyl-carrier-protein] synthase activity"/>
    <property type="evidence" value="ECO:0007669"/>
    <property type="project" value="InterPro"/>
</dbReference>
<proteinExistence type="inferred from homology"/>
<evidence type="ECO:0000256" key="1">
    <source>
        <dbReference type="ARBA" id="ARBA00003937"/>
    </source>
</evidence>
<dbReference type="InterPro" id="IPR003542">
    <property type="entry name" value="Enbac_synth_compD-like"/>
</dbReference>
<evidence type="ECO:0000256" key="5">
    <source>
        <dbReference type="ARBA" id="ARBA00019087"/>
    </source>
</evidence>
<feature type="binding site" evidence="12">
    <location>
        <position position="67"/>
    </location>
    <ligand>
        <name>CoA</name>
        <dbReference type="ChEBI" id="CHEBI:57287"/>
    </ligand>
</feature>
<keyword evidence="17" id="KW-1185">Reference proteome</keyword>
<evidence type="ECO:0000256" key="12">
    <source>
        <dbReference type="PIRSR" id="PIRSR603542-1"/>
    </source>
</evidence>
<keyword evidence="13" id="KW-0479">Metal-binding</keyword>
<keyword evidence="7" id="KW-0259">Enterobactin biosynthesis</keyword>
<evidence type="ECO:0000256" key="11">
    <source>
        <dbReference type="ARBA" id="ARBA00049191"/>
    </source>
</evidence>
<evidence type="ECO:0000256" key="4">
    <source>
        <dbReference type="ARBA" id="ARBA00011503"/>
    </source>
</evidence>
<feature type="domain" description="4'-phosphopantetheinyl transferase N-terminal" evidence="15">
    <location>
        <begin position="60"/>
        <end position="120"/>
    </location>
</feature>